<dbReference type="PIRSF" id="PIRSF003085">
    <property type="entry name" value="CMAS"/>
    <property type="match status" value="1"/>
</dbReference>
<dbReference type="EMBL" id="MLBF01000041">
    <property type="protein sequence ID" value="OLN28601.1"/>
    <property type="molecule type" value="Genomic_DNA"/>
</dbReference>
<evidence type="ECO:0000313" key="8">
    <source>
        <dbReference type="Proteomes" id="UP000186102"/>
    </source>
</evidence>
<dbReference type="OrthoDB" id="9782855at2"/>
<evidence type="ECO:0000256" key="5">
    <source>
        <dbReference type="ARBA" id="ARBA00023098"/>
    </source>
</evidence>
<dbReference type="InterPro" id="IPR050723">
    <property type="entry name" value="CFA/CMAS"/>
</dbReference>
<sequence length="391" mass="45867">MNVDKLFYENLFEGLFSDPCQVEFWDGDINQFGEGDTKFRIILREPIPKSEIIGDSSLAFGEAYMQDKLEIEGSVREVIESLYKNQESFLHKNPSYLKLVKFISNGVRKSKENAQYHYDIGNDFYRLWLDDTLTYSCAYFKSPEDNLLQAQKNKVDHILRKLNLQKEQRLLDIGCGWGELILTAAQKYHVKALGITHSQEQYEHVRSRIEHEHLKDWVDVQLLDYREIKNQVFDRIVSVGMLEHVGKEHLGEYFATVQKLLVDGGISLLHSITGRDEKGTNSWINKYIFPGGYIPMVSELIRQMESHDFYLLDVESLRSHYTRTLEHWAQNFEQALPLIRESKDESFIRMWRLYLQSSAASFNCGNLDLHQFLFSKGPNNHLPWTRDYIYN</sequence>
<evidence type="ECO:0000313" key="7">
    <source>
        <dbReference type="EMBL" id="OLN28601.1"/>
    </source>
</evidence>
<protein>
    <submittedName>
        <fullName evidence="7">Cyclopropane-fatty-acyl-phospholipid synthase</fullName>
    </submittedName>
</protein>
<comment type="caution">
    <text evidence="7">The sequence shown here is derived from an EMBL/GenBank/DDBJ whole genome shotgun (WGS) entry which is preliminary data.</text>
</comment>
<dbReference type="SUPFAM" id="SSF53335">
    <property type="entry name" value="S-adenosyl-L-methionine-dependent methyltransferases"/>
    <property type="match status" value="1"/>
</dbReference>
<evidence type="ECO:0000256" key="1">
    <source>
        <dbReference type="ARBA" id="ARBA00010815"/>
    </source>
</evidence>
<keyword evidence="2" id="KW-0489">Methyltransferase</keyword>
<dbReference type="InterPro" id="IPR029063">
    <property type="entry name" value="SAM-dependent_MTases_sf"/>
</dbReference>
<evidence type="ECO:0000256" key="2">
    <source>
        <dbReference type="ARBA" id="ARBA00022603"/>
    </source>
</evidence>
<accession>A0A1Q8QMN4</accession>
<keyword evidence="5" id="KW-0443">Lipid metabolism</keyword>
<keyword evidence="4" id="KW-0949">S-adenosyl-L-methionine</keyword>
<dbReference type="PANTHER" id="PTHR43667:SF1">
    <property type="entry name" value="CYCLOPROPANE-FATTY-ACYL-PHOSPHOLIPID SYNTHASE"/>
    <property type="match status" value="1"/>
</dbReference>
<dbReference type="GO" id="GO:0032259">
    <property type="term" value="P:methylation"/>
    <property type="evidence" value="ECO:0007669"/>
    <property type="project" value="UniProtKB-KW"/>
</dbReference>
<reference evidence="7 8" key="1">
    <citation type="submission" date="2016-09" db="EMBL/GenBank/DDBJ databases">
        <title>Complete genome of Desulfosporosinus sp. OL.</title>
        <authorList>
            <person name="Mardanov A."/>
            <person name="Beletsky A."/>
            <person name="Panova A."/>
            <person name="Karnachuk O."/>
            <person name="Ravin N."/>
        </authorList>
    </citation>
    <scope>NUCLEOTIDE SEQUENCE [LARGE SCALE GENOMIC DNA]</scope>
    <source>
        <strain evidence="7 8">OL</strain>
    </source>
</reference>
<dbReference type="RefSeq" id="WP_075366393.1">
    <property type="nucleotide sequence ID" value="NZ_MLBF01000041.1"/>
</dbReference>
<dbReference type="CDD" id="cd02440">
    <property type="entry name" value="AdoMet_MTases"/>
    <property type="match status" value="1"/>
</dbReference>
<proteinExistence type="inferred from homology"/>
<dbReference type="Gene3D" id="3.40.50.150">
    <property type="entry name" value="Vaccinia Virus protein VP39"/>
    <property type="match status" value="1"/>
</dbReference>
<organism evidence="7 8">
    <name type="scientific">Desulfosporosinus metallidurans</name>
    <dbReference type="NCBI Taxonomy" id="1888891"/>
    <lineage>
        <taxon>Bacteria</taxon>
        <taxon>Bacillati</taxon>
        <taxon>Bacillota</taxon>
        <taxon>Clostridia</taxon>
        <taxon>Eubacteriales</taxon>
        <taxon>Desulfitobacteriaceae</taxon>
        <taxon>Desulfosporosinus</taxon>
    </lineage>
</organism>
<evidence type="ECO:0000259" key="6">
    <source>
        <dbReference type="Pfam" id="PF25371"/>
    </source>
</evidence>
<dbReference type="PANTHER" id="PTHR43667">
    <property type="entry name" value="CYCLOPROPANE-FATTY-ACYL-PHOSPHOLIPID SYNTHASE"/>
    <property type="match status" value="1"/>
</dbReference>
<dbReference type="Proteomes" id="UP000186102">
    <property type="component" value="Unassembled WGS sequence"/>
</dbReference>
<feature type="domain" description="DUF7884" evidence="6">
    <location>
        <begin position="7"/>
        <end position="93"/>
    </location>
</feature>
<name>A0A1Q8QMN4_9FIRM</name>
<dbReference type="AlphaFoldDB" id="A0A1Q8QMN4"/>
<evidence type="ECO:0000256" key="3">
    <source>
        <dbReference type="ARBA" id="ARBA00022679"/>
    </source>
</evidence>
<gene>
    <name evidence="7" type="ORF">DSOL_3979</name>
</gene>
<dbReference type="STRING" id="1888891.DSOL_3979"/>
<dbReference type="Pfam" id="PF25371">
    <property type="entry name" value="DUF7884"/>
    <property type="match status" value="1"/>
</dbReference>
<evidence type="ECO:0000256" key="4">
    <source>
        <dbReference type="ARBA" id="ARBA00022691"/>
    </source>
</evidence>
<comment type="similarity">
    <text evidence="1">Belongs to the CFA/CMAS family.</text>
</comment>
<keyword evidence="3" id="KW-0808">Transferase</keyword>
<dbReference type="InterPro" id="IPR003333">
    <property type="entry name" value="CMAS"/>
</dbReference>
<keyword evidence="8" id="KW-1185">Reference proteome</keyword>
<dbReference type="GO" id="GO:0008168">
    <property type="term" value="F:methyltransferase activity"/>
    <property type="evidence" value="ECO:0007669"/>
    <property type="project" value="UniProtKB-KW"/>
</dbReference>
<dbReference type="Pfam" id="PF02353">
    <property type="entry name" value="CMAS"/>
    <property type="match status" value="1"/>
</dbReference>
<dbReference type="GO" id="GO:0008610">
    <property type="term" value="P:lipid biosynthetic process"/>
    <property type="evidence" value="ECO:0007669"/>
    <property type="project" value="InterPro"/>
</dbReference>
<dbReference type="InterPro" id="IPR057206">
    <property type="entry name" value="DUF7884"/>
</dbReference>